<organism evidence="11 12">
    <name type="scientific">Kerstersia gyiorum</name>
    <dbReference type="NCBI Taxonomy" id="206506"/>
    <lineage>
        <taxon>Bacteria</taxon>
        <taxon>Pseudomonadati</taxon>
        <taxon>Pseudomonadota</taxon>
        <taxon>Betaproteobacteria</taxon>
        <taxon>Burkholderiales</taxon>
        <taxon>Alcaligenaceae</taxon>
        <taxon>Kerstersia</taxon>
    </lineage>
</organism>
<evidence type="ECO:0000256" key="10">
    <source>
        <dbReference type="RuleBase" id="RU364125"/>
    </source>
</evidence>
<dbReference type="Proteomes" id="UP000292039">
    <property type="component" value="Unassembled WGS sequence"/>
</dbReference>
<proteinExistence type="inferred from homology"/>
<comment type="caution">
    <text evidence="11">The sequence shown here is derived from an EMBL/GenBank/DDBJ whole genome shotgun (WGS) entry which is preliminary data.</text>
</comment>
<evidence type="ECO:0000256" key="1">
    <source>
        <dbReference type="ARBA" id="ARBA00002254"/>
    </source>
</evidence>
<keyword evidence="8 10" id="KW-1133">Transmembrane helix</keyword>
<keyword evidence="11" id="KW-0969">Cilium</keyword>
<dbReference type="Pfam" id="PF03748">
    <property type="entry name" value="FliL"/>
    <property type="match status" value="1"/>
</dbReference>
<evidence type="ECO:0000313" key="11">
    <source>
        <dbReference type="EMBL" id="RZS69592.1"/>
    </source>
</evidence>
<feature type="transmembrane region" description="Helical" evidence="10">
    <location>
        <begin position="20"/>
        <end position="42"/>
    </location>
</feature>
<dbReference type="GO" id="GO:0006935">
    <property type="term" value="P:chemotaxis"/>
    <property type="evidence" value="ECO:0007669"/>
    <property type="project" value="UniProtKB-KW"/>
</dbReference>
<comment type="subcellular location">
    <subcellularLocation>
        <location evidence="10">Cell inner membrane</location>
    </subcellularLocation>
    <subcellularLocation>
        <location evidence="2">Cell membrane</location>
        <topology evidence="2">Single-pass membrane protein</topology>
    </subcellularLocation>
</comment>
<dbReference type="PANTHER" id="PTHR35091:SF2">
    <property type="entry name" value="FLAGELLAR PROTEIN FLIL"/>
    <property type="match status" value="1"/>
</dbReference>
<evidence type="ECO:0000313" key="12">
    <source>
        <dbReference type="Proteomes" id="UP000292039"/>
    </source>
</evidence>
<dbReference type="AlphaFoldDB" id="A0A4Q7MRT4"/>
<dbReference type="GO" id="GO:0005886">
    <property type="term" value="C:plasma membrane"/>
    <property type="evidence" value="ECO:0007669"/>
    <property type="project" value="UniProtKB-SubCell"/>
</dbReference>
<dbReference type="InterPro" id="IPR005503">
    <property type="entry name" value="FliL"/>
</dbReference>
<protein>
    <recommendedName>
        <fullName evidence="10">Flagellar protein FliL</fullName>
    </recommendedName>
</protein>
<evidence type="ECO:0000256" key="2">
    <source>
        <dbReference type="ARBA" id="ARBA00004162"/>
    </source>
</evidence>
<evidence type="ECO:0000256" key="9">
    <source>
        <dbReference type="ARBA" id="ARBA00023136"/>
    </source>
</evidence>
<comment type="function">
    <text evidence="1 10">Controls the rotational direction of flagella during chemotaxis.</text>
</comment>
<keyword evidence="4" id="KW-1003">Cell membrane</keyword>
<gene>
    <name evidence="11" type="ORF">EV679_2196</name>
</gene>
<reference evidence="11 12" key="1">
    <citation type="submission" date="2019-02" db="EMBL/GenBank/DDBJ databases">
        <title>Genomic Encyclopedia of Type Strains, Phase IV (KMG-IV): sequencing the most valuable type-strain genomes for metagenomic binning, comparative biology and taxonomic classification.</title>
        <authorList>
            <person name="Goeker M."/>
        </authorList>
    </citation>
    <scope>NUCLEOTIDE SEQUENCE [LARGE SCALE GENOMIC DNA]</scope>
    <source>
        <strain evidence="11 12">DSM 16618</strain>
    </source>
</reference>
<dbReference type="GO" id="GO:0071978">
    <property type="term" value="P:bacterial-type flagellum-dependent swarming motility"/>
    <property type="evidence" value="ECO:0007669"/>
    <property type="project" value="TreeGrafter"/>
</dbReference>
<dbReference type="PANTHER" id="PTHR35091">
    <property type="entry name" value="FLAGELLAR PROTEIN FLIL"/>
    <property type="match status" value="1"/>
</dbReference>
<keyword evidence="11" id="KW-0966">Cell projection</keyword>
<evidence type="ECO:0000256" key="6">
    <source>
        <dbReference type="ARBA" id="ARBA00022692"/>
    </source>
</evidence>
<dbReference type="EMBL" id="SGWZ01000003">
    <property type="protein sequence ID" value="RZS69592.1"/>
    <property type="molecule type" value="Genomic_DNA"/>
</dbReference>
<keyword evidence="11" id="KW-0282">Flagellum</keyword>
<evidence type="ECO:0000256" key="8">
    <source>
        <dbReference type="ARBA" id="ARBA00022989"/>
    </source>
</evidence>
<evidence type="ECO:0000256" key="5">
    <source>
        <dbReference type="ARBA" id="ARBA00022500"/>
    </source>
</evidence>
<sequence>MPDIDASTSPPRKRNLFLKFVGAVLLIVLFAFAGIGGAWFYVNREHPVATDATQASEPADATSAVSNGRDPDANAPMPIFVDLTPFTVTLSDNVMERLVHMAITVRLSDEESKERLQRYLPEVRNRVLMILTDQSPETIASTRTRARLSQDISEALSRPFKPLVRGQQIIDVLFTDFVVQ</sequence>
<dbReference type="GO" id="GO:0009425">
    <property type="term" value="C:bacterial-type flagellum basal body"/>
    <property type="evidence" value="ECO:0007669"/>
    <property type="project" value="InterPro"/>
</dbReference>
<dbReference type="RefSeq" id="WP_127773363.1">
    <property type="nucleotide sequence ID" value="NZ_CBCSEB010000011.1"/>
</dbReference>
<accession>A0A4Q7MRT4</accession>
<keyword evidence="7 10" id="KW-0283">Flagellar rotation</keyword>
<evidence type="ECO:0000256" key="7">
    <source>
        <dbReference type="ARBA" id="ARBA00022779"/>
    </source>
</evidence>
<keyword evidence="10" id="KW-0997">Cell inner membrane</keyword>
<comment type="similarity">
    <text evidence="3 10">Belongs to the FliL family.</text>
</comment>
<name>A0A4Q7MRT4_9BURK</name>
<keyword evidence="6 10" id="KW-0812">Transmembrane</keyword>
<evidence type="ECO:0000256" key="4">
    <source>
        <dbReference type="ARBA" id="ARBA00022475"/>
    </source>
</evidence>
<keyword evidence="5 10" id="KW-0145">Chemotaxis</keyword>
<dbReference type="GeneID" id="99725743"/>
<evidence type="ECO:0000256" key="3">
    <source>
        <dbReference type="ARBA" id="ARBA00008281"/>
    </source>
</evidence>
<keyword evidence="9 10" id="KW-0472">Membrane</keyword>